<comment type="caution">
    <text evidence="1">The sequence shown here is derived from an EMBL/GenBank/DDBJ whole genome shotgun (WGS) entry which is preliminary data.</text>
</comment>
<dbReference type="STRING" id="1198029.A0A1U7LRW7"/>
<sequence length="141" mass="16233">MAARNRNRQSMASDINEENALWTSTMQELRRLPELYSSAGKIAQEANDIQHSLDLIMDLNTVRKLEDVYLEGIDIAKTEQMILNQAQESLDILIALRQATEMGTGALEMKRKKRKAEETVIDTPVTKHKKQRRHFLLKNIN</sequence>
<dbReference type="AlphaFoldDB" id="A0A1U7LRW7"/>
<dbReference type="EMBL" id="LXFE01000420">
    <property type="protein sequence ID" value="OLL25368.1"/>
    <property type="molecule type" value="Genomic_DNA"/>
</dbReference>
<gene>
    <name evidence="1" type="ORF">NEOLI_002820</name>
</gene>
<dbReference type="OrthoDB" id="10265994at2759"/>
<accession>A0A1U7LRW7</accession>
<proteinExistence type="predicted"/>
<evidence type="ECO:0000313" key="1">
    <source>
        <dbReference type="EMBL" id="OLL25368.1"/>
    </source>
</evidence>
<protein>
    <submittedName>
        <fullName evidence="1">Uncharacterized protein</fullName>
    </submittedName>
</protein>
<dbReference type="Proteomes" id="UP000186594">
    <property type="component" value="Unassembled WGS sequence"/>
</dbReference>
<name>A0A1U7LRW7_NEOID</name>
<organism evidence="1 2">
    <name type="scientific">Neolecta irregularis (strain DAH-3)</name>
    <dbReference type="NCBI Taxonomy" id="1198029"/>
    <lineage>
        <taxon>Eukaryota</taxon>
        <taxon>Fungi</taxon>
        <taxon>Dikarya</taxon>
        <taxon>Ascomycota</taxon>
        <taxon>Taphrinomycotina</taxon>
        <taxon>Neolectales</taxon>
        <taxon>Neolectaceae</taxon>
        <taxon>Neolecta</taxon>
    </lineage>
</organism>
<reference evidence="1 2" key="1">
    <citation type="submission" date="2016-04" db="EMBL/GenBank/DDBJ databases">
        <title>Evolutionary innovation and constraint leading to complex multicellularity in the Ascomycota.</title>
        <authorList>
            <person name="Cisse O."/>
            <person name="Nguyen A."/>
            <person name="Hewitt D.A."/>
            <person name="Jedd G."/>
            <person name="Stajich J.E."/>
        </authorList>
    </citation>
    <scope>NUCLEOTIDE SEQUENCE [LARGE SCALE GENOMIC DNA]</scope>
    <source>
        <strain evidence="1 2">DAH-3</strain>
    </source>
</reference>
<keyword evidence="2" id="KW-1185">Reference proteome</keyword>
<evidence type="ECO:0000313" key="2">
    <source>
        <dbReference type="Proteomes" id="UP000186594"/>
    </source>
</evidence>